<dbReference type="GO" id="GO:0005886">
    <property type="term" value="C:plasma membrane"/>
    <property type="evidence" value="ECO:0007669"/>
    <property type="project" value="UniProtKB-SubCell"/>
</dbReference>
<evidence type="ECO:0000256" key="9">
    <source>
        <dbReference type="ARBA" id="ARBA00022840"/>
    </source>
</evidence>
<evidence type="ECO:0000256" key="2">
    <source>
        <dbReference type="ARBA" id="ARBA00004651"/>
    </source>
</evidence>
<dbReference type="SUPFAM" id="SSF158472">
    <property type="entry name" value="HAMP domain-like"/>
    <property type="match status" value="1"/>
</dbReference>
<dbReference type="EMBL" id="FORR01000003">
    <property type="protein sequence ID" value="SFI97154.1"/>
    <property type="molecule type" value="Genomic_DNA"/>
</dbReference>
<dbReference type="Pfam" id="PF02518">
    <property type="entry name" value="HATPase_c"/>
    <property type="match status" value="1"/>
</dbReference>
<evidence type="ECO:0000256" key="5">
    <source>
        <dbReference type="ARBA" id="ARBA00022553"/>
    </source>
</evidence>
<evidence type="ECO:0000256" key="10">
    <source>
        <dbReference type="ARBA" id="ARBA00023012"/>
    </source>
</evidence>
<comment type="subcellular location">
    <subcellularLocation>
        <location evidence="2">Cell membrane</location>
        <topology evidence="2">Multi-pass membrane protein</topology>
    </subcellularLocation>
</comment>
<dbReference type="EC" id="2.7.13.3" evidence="3"/>
<dbReference type="PROSITE" id="PS50885">
    <property type="entry name" value="HAMP"/>
    <property type="match status" value="1"/>
</dbReference>
<dbReference type="Gene3D" id="3.30.565.10">
    <property type="entry name" value="Histidine kinase-like ATPase, C-terminal domain"/>
    <property type="match status" value="1"/>
</dbReference>
<evidence type="ECO:0000259" key="13">
    <source>
        <dbReference type="PROSITE" id="PS50109"/>
    </source>
</evidence>
<evidence type="ECO:0000256" key="3">
    <source>
        <dbReference type="ARBA" id="ARBA00012438"/>
    </source>
</evidence>
<dbReference type="SMART" id="SM00388">
    <property type="entry name" value="HisKA"/>
    <property type="match status" value="1"/>
</dbReference>
<dbReference type="GO" id="GO:0005524">
    <property type="term" value="F:ATP binding"/>
    <property type="evidence" value="ECO:0007669"/>
    <property type="project" value="UniProtKB-KW"/>
</dbReference>
<feature type="domain" description="Histidine kinase" evidence="13">
    <location>
        <begin position="255"/>
        <end position="472"/>
    </location>
</feature>
<feature type="domain" description="HAMP" evidence="14">
    <location>
        <begin position="186"/>
        <end position="240"/>
    </location>
</feature>
<dbReference type="FunFam" id="3.30.565.10:FF:000006">
    <property type="entry name" value="Sensor histidine kinase WalK"/>
    <property type="match status" value="1"/>
</dbReference>
<evidence type="ECO:0000256" key="12">
    <source>
        <dbReference type="SAM" id="Phobius"/>
    </source>
</evidence>
<dbReference type="SMART" id="SM00304">
    <property type="entry name" value="HAMP"/>
    <property type="match status" value="1"/>
</dbReference>
<evidence type="ECO:0000259" key="14">
    <source>
        <dbReference type="PROSITE" id="PS50885"/>
    </source>
</evidence>
<keyword evidence="9" id="KW-0067">ATP-binding</keyword>
<keyword evidence="12" id="KW-1133">Transmembrane helix</keyword>
<evidence type="ECO:0000256" key="7">
    <source>
        <dbReference type="ARBA" id="ARBA00022741"/>
    </source>
</evidence>
<proteinExistence type="predicted"/>
<keyword evidence="7" id="KW-0547">Nucleotide-binding</keyword>
<evidence type="ECO:0000256" key="4">
    <source>
        <dbReference type="ARBA" id="ARBA00022475"/>
    </source>
</evidence>
<feature type="transmembrane region" description="Helical" evidence="12">
    <location>
        <begin position="164"/>
        <end position="184"/>
    </location>
</feature>
<dbReference type="SUPFAM" id="SSF55874">
    <property type="entry name" value="ATPase domain of HSP90 chaperone/DNA topoisomerase II/histidine kinase"/>
    <property type="match status" value="1"/>
</dbReference>
<dbReference type="Pfam" id="PF00672">
    <property type="entry name" value="HAMP"/>
    <property type="match status" value="1"/>
</dbReference>
<dbReference type="CDD" id="cd00082">
    <property type="entry name" value="HisKA"/>
    <property type="match status" value="1"/>
</dbReference>
<dbReference type="GO" id="GO:0000155">
    <property type="term" value="F:phosphorelay sensor kinase activity"/>
    <property type="evidence" value="ECO:0007669"/>
    <property type="project" value="InterPro"/>
</dbReference>
<dbReference type="InterPro" id="IPR036890">
    <property type="entry name" value="HATPase_C_sf"/>
</dbReference>
<dbReference type="InterPro" id="IPR050736">
    <property type="entry name" value="Sensor_HK_Regulatory"/>
</dbReference>
<gene>
    <name evidence="15" type="ORF">SAMN05421852_10395</name>
</gene>
<dbReference type="SMART" id="SM00387">
    <property type="entry name" value="HATPase_c"/>
    <property type="match status" value="1"/>
</dbReference>
<dbReference type="CDD" id="cd16922">
    <property type="entry name" value="HATPase_EvgS-ArcB-TorS-like"/>
    <property type="match status" value="1"/>
</dbReference>
<dbReference type="InterPro" id="IPR004358">
    <property type="entry name" value="Sig_transdc_His_kin-like_C"/>
</dbReference>
<dbReference type="InterPro" id="IPR005467">
    <property type="entry name" value="His_kinase_dom"/>
</dbReference>
<dbReference type="AlphaFoldDB" id="A0A1I3MJ38"/>
<keyword evidence="8 15" id="KW-0418">Kinase</keyword>
<dbReference type="PRINTS" id="PR00344">
    <property type="entry name" value="BCTRLSENSOR"/>
</dbReference>
<dbReference type="RefSeq" id="WP_093228431.1">
    <property type="nucleotide sequence ID" value="NZ_FORR01000003.1"/>
</dbReference>
<dbReference type="Pfam" id="PF00512">
    <property type="entry name" value="HisKA"/>
    <property type="match status" value="1"/>
</dbReference>
<dbReference type="PROSITE" id="PS50109">
    <property type="entry name" value="HIS_KIN"/>
    <property type="match status" value="1"/>
</dbReference>
<dbReference type="Gene3D" id="1.10.287.130">
    <property type="match status" value="1"/>
</dbReference>
<evidence type="ECO:0000256" key="11">
    <source>
        <dbReference type="ARBA" id="ARBA00023136"/>
    </source>
</evidence>
<accession>A0A1I3MJ38</accession>
<dbReference type="FunFam" id="1.10.287.130:FF:000001">
    <property type="entry name" value="Two-component sensor histidine kinase"/>
    <property type="match status" value="1"/>
</dbReference>
<feature type="transmembrane region" description="Helical" evidence="12">
    <location>
        <begin position="12"/>
        <end position="35"/>
    </location>
</feature>
<evidence type="ECO:0000256" key="1">
    <source>
        <dbReference type="ARBA" id="ARBA00000085"/>
    </source>
</evidence>
<dbReference type="InterPro" id="IPR003594">
    <property type="entry name" value="HATPase_dom"/>
</dbReference>
<dbReference type="PANTHER" id="PTHR43711">
    <property type="entry name" value="TWO-COMPONENT HISTIDINE KINASE"/>
    <property type="match status" value="1"/>
</dbReference>
<dbReference type="CDD" id="cd06225">
    <property type="entry name" value="HAMP"/>
    <property type="match status" value="1"/>
</dbReference>
<keyword evidence="5" id="KW-0597">Phosphoprotein</keyword>
<dbReference type="OrthoDB" id="3436at2"/>
<sequence length="482" mass="55713">MYQKKVSLFKKVLWGHITVISIALLILSTLLTVILEKVFYMNEVRELRKIGVPLAQQTNDLKPVDSKFIERLDQLLRYNHIYLMIVDQNNQPIFAGKKELAFLPMLKDVFQQNKHGKVVEGQSDWGKRTITWIMVPRGSGESKGAIILFSPVQGMLQALRRTQVVIWIVAGIALVVSSVISRWFSTHLVQRIQRLRALTKEIHQGNFQTRIKVKEEGADEITALALDFNQMAEHLSQTHEELNRFEQNRRQFIMDLSHELRTPLTSIRGWIEALQKDYIPQSDRMRVYQSMKKEIERLIRLIYELMDLEKIRSGKIELKKETHYIRDLFELVIDQLDWMAEEKGIALNMELPEEDELVIYGDYDRLLQVLVNLVKNGIQFTDQGEVRMGAKQEKDQTLIWVRDTGVGLDQEALKHIWERFFKVDPSRARYGGETGLGLAIVKQLVEAHGGQIEVESQPGAGSTFYLRFPLSPANHISVQVLS</sequence>
<keyword evidence="12" id="KW-0812">Transmembrane</keyword>
<dbReference type="PANTHER" id="PTHR43711:SF1">
    <property type="entry name" value="HISTIDINE KINASE 1"/>
    <property type="match status" value="1"/>
</dbReference>
<keyword evidence="6" id="KW-0808">Transferase</keyword>
<comment type="catalytic activity">
    <reaction evidence="1">
        <text>ATP + protein L-histidine = ADP + protein N-phospho-L-histidine.</text>
        <dbReference type="EC" id="2.7.13.3"/>
    </reaction>
</comment>
<dbReference type="STRING" id="46223.SAMN05421852_10395"/>
<name>A0A1I3MJ38_9BACL</name>
<dbReference type="InterPro" id="IPR003661">
    <property type="entry name" value="HisK_dim/P_dom"/>
</dbReference>
<dbReference type="InterPro" id="IPR003660">
    <property type="entry name" value="HAMP_dom"/>
</dbReference>
<protein>
    <recommendedName>
        <fullName evidence="3">histidine kinase</fullName>
        <ecNumber evidence="3">2.7.13.3</ecNumber>
    </recommendedName>
</protein>
<evidence type="ECO:0000313" key="15">
    <source>
        <dbReference type="EMBL" id="SFI97154.1"/>
    </source>
</evidence>
<keyword evidence="4" id="KW-1003">Cell membrane</keyword>
<dbReference type="InterPro" id="IPR036097">
    <property type="entry name" value="HisK_dim/P_sf"/>
</dbReference>
<dbReference type="Gene3D" id="6.10.340.10">
    <property type="match status" value="1"/>
</dbReference>
<dbReference type="Proteomes" id="UP000199545">
    <property type="component" value="Unassembled WGS sequence"/>
</dbReference>
<evidence type="ECO:0000256" key="8">
    <source>
        <dbReference type="ARBA" id="ARBA00022777"/>
    </source>
</evidence>
<keyword evidence="10" id="KW-0902">Two-component regulatory system</keyword>
<reference evidence="15 16" key="1">
    <citation type="submission" date="2016-10" db="EMBL/GenBank/DDBJ databases">
        <authorList>
            <person name="de Groot N.N."/>
        </authorList>
    </citation>
    <scope>NUCLEOTIDE SEQUENCE [LARGE SCALE GENOMIC DNA]</scope>
    <source>
        <strain evidence="15 16">DSM 44778</strain>
    </source>
</reference>
<organism evidence="15 16">
    <name type="scientific">Thermoflavimicrobium dichotomicum</name>
    <dbReference type="NCBI Taxonomy" id="46223"/>
    <lineage>
        <taxon>Bacteria</taxon>
        <taxon>Bacillati</taxon>
        <taxon>Bacillota</taxon>
        <taxon>Bacilli</taxon>
        <taxon>Bacillales</taxon>
        <taxon>Thermoactinomycetaceae</taxon>
        <taxon>Thermoflavimicrobium</taxon>
    </lineage>
</organism>
<evidence type="ECO:0000313" key="16">
    <source>
        <dbReference type="Proteomes" id="UP000199545"/>
    </source>
</evidence>
<evidence type="ECO:0000256" key="6">
    <source>
        <dbReference type="ARBA" id="ARBA00022679"/>
    </source>
</evidence>
<keyword evidence="11 12" id="KW-0472">Membrane</keyword>
<dbReference type="SUPFAM" id="SSF47384">
    <property type="entry name" value="Homodimeric domain of signal transducing histidine kinase"/>
    <property type="match status" value="1"/>
</dbReference>
<keyword evidence="16" id="KW-1185">Reference proteome</keyword>